<organism evidence="2 3">
    <name type="scientific">Kordia aestuariivivens</name>
    <dbReference type="NCBI Taxonomy" id="2759037"/>
    <lineage>
        <taxon>Bacteria</taxon>
        <taxon>Pseudomonadati</taxon>
        <taxon>Bacteroidota</taxon>
        <taxon>Flavobacteriia</taxon>
        <taxon>Flavobacteriales</taxon>
        <taxon>Flavobacteriaceae</taxon>
        <taxon>Kordia</taxon>
    </lineage>
</organism>
<dbReference type="RefSeq" id="WP_187561803.1">
    <property type="nucleotide sequence ID" value="NZ_JACGWS010000004.1"/>
</dbReference>
<name>A0ABR7Q877_9FLAO</name>
<accession>A0ABR7Q877</accession>
<protein>
    <submittedName>
        <fullName evidence="2">DUF4145 domain-containing protein</fullName>
    </submittedName>
</protein>
<feature type="domain" description="DUF4145" evidence="1">
    <location>
        <begin position="99"/>
        <end position="189"/>
    </location>
</feature>
<evidence type="ECO:0000313" key="2">
    <source>
        <dbReference type="EMBL" id="MBC8754755.1"/>
    </source>
</evidence>
<dbReference type="Pfam" id="PF13643">
    <property type="entry name" value="DUF4145"/>
    <property type="match status" value="1"/>
</dbReference>
<reference evidence="2 3" key="1">
    <citation type="submission" date="2020-07" db="EMBL/GenBank/DDBJ databases">
        <title>Description of Kordia aestuariivivens sp. nov., isolated from a tidal flat.</title>
        <authorList>
            <person name="Park S."/>
            <person name="Yoon J.-H."/>
        </authorList>
    </citation>
    <scope>NUCLEOTIDE SEQUENCE [LARGE SCALE GENOMIC DNA]</scope>
    <source>
        <strain evidence="2 3">YSTF-M3</strain>
    </source>
</reference>
<evidence type="ECO:0000259" key="1">
    <source>
        <dbReference type="Pfam" id="PF13643"/>
    </source>
</evidence>
<evidence type="ECO:0000313" key="3">
    <source>
        <dbReference type="Proteomes" id="UP000619238"/>
    </source>
</evidence>
<dbReference type="Proteomes" id="UP000619238">
    <property type="component" value="Unassembled WGS sequence"/>
</dbReference>
<sequence length="213" mass="24695">MYQVNTNAGATKIDKLPEKCPFCHSVISPRPINGNSGNDRMEIFMSCPKSTCKNSFIGYYKYENNMWRYANETTIGNLTAKDFSDSIQEVSPSFVKIYNEAYSAEQQNLKEICGVGYRKALEFLIKDYVILSNKEEEDKILKMRLGNCIKDLVTDDRVKSVAKRAVWLGNDETHYVRKWETKNLEDLKKLISLTVHWIEMEKLTESFETEMPE</sequence>
<dbReference type="InterPro" id="IPR025285">
    <property type="entry name" value="DUF4145"/>
</dbReference>
<gene>
    <name evidence="2" type="ORF">H2O64_08740</name>
</gene>
<dbReference type="EMBL" id="JACGWS010000004">
    <property type="protein sequence ID" value="MBC8754755.1"/>
    <property type="molecule type" value="Genomic_DNA"/>
</dbReference>
<keyword evidence="3" id="KW-1185">Reference proteome</keyword>
<proteinExistence type="predicted"/>
<comment type="caution">
    <text evidence="2">The sequence shown here is derived from an EMBL/GenBank/DDBJ whole genome shotgun (WGS) entry which is preliminary data.</text>
</comment>